<organism evidence="2 3">
    <name type="scientific">Piscinibacter aquaticus</name>
    <dbReference type="NCBI Taxonomy" id="392597"/>
    <lineage>
        <taxon>Bacteria</taxon>
        <taxon>Pseudomonadati</taxon>
        <taxon>Pseudomonadota</taxon>
        <taxon>Betaproteobacteria</taxon>
        <taxon>Burkholderiales</taxon>
        <taxon>Sphaerotilaceae</taxon>
        <taxon>Piscinibacter</taxon>
    </lineage>
</organism>
<name>A0A5C6TZU4_9BURK</name>
<keyword evidence="1" id="KW-0732">Signal</keyword>
<proteinExistence type="predicted"/>
<evidence type="ECO:0000313" key="2">
    <source>
        <dbReference type="EMBL" id="TXC66204.1"/>
    </source>
</evidence>
<feature type="chain" id="PRO_5022727193" description="Adhesin" evidence="1">
    <location>
        <begin position="25"/>
        <end position="126"/>
    </location>
</feature>
<accession>A0A5C6TZU4</accession>
<sequence length="126" mass="12868">MPRSIVRIASAALALATFSVAASAADVVVTCEKRTNRSKVSVDASKLAPGSYYARASSGSNEAQALAQTAVRGEVQFDFDSDHQDIAAGATAIAPGFIVDGKVTGTVYNASGVEVASATGSCRVRR</sequence>
<comment type="caution">
    <text evidence="2">The sequence shown here is derived from an EMBL/GenBank/DDBJ whole genome shotgun (WGS) entry which is preliminary data.</text>
</comment>
<dbReference type="Proteomes" id="UP000321832">
    <property type="component" value="Unassembled WGS sequence"/>
</dbReference>
<keyword evidence="3" id="KW-1185">Reference proteome</keyword>
<reference evidence="2 3" key="1">
    <citation type="submission" date="2019-08" db="EMBL/GenBank/DDBJ databases">
        <authorList>
            <person name="Khan S.A."/>
            <person name="Jeon C.O."/>
            <person name="Jeong S.E."/>
        </authorList>
    </citation>
    <scope>NUCLEOTIDE SEQUENCE [LARGE SCALE GENOMIC DNA]</scope>
    <source>
        <strain evidence="3">IMCC1728</strain>
    </source>
</reference>
<evidence type="ECO:0000313" key="3">
    <source>
        <dbReference type="Proteomes" id="UP000321832"/>
    </source>
</evidence>
<dbReference type="AlphaFoldDB" id="A0A5C6TZU4"/>
<evidence type="ECO:0000256" key="1">
    <source>
        <dbReference type="SAM" id="SignalP"/>
    </source>
</evidence>
<protein>
    <recommendedName>
        <fullName evidence="4">Adhesin</fullName>
    </recommendedName>
</protein>
<dbReference type="EMBL" id="VOPW01000001">
    <property type="protein sequence ID" value="TXC66204.1"/>
    <property type="molecule type" value="Genomic_DNA"/>
</dbReference>
<feature type="signal peptide" evidence="1">
    <location>
        <begin position="1"/>
        <end position="24"/>
    </location>
</feature>
<evidence type="ECO:0008006" key="4">
    <source>
        <dbReference type="Google" id="ProtNLM"/>
    </source>
</evidence>
<gene>
    <name evidence="2" type="ORF">FSC37_10630</name>
</gene>